<feature type="region of interest" description="Disordered" evidence="1">
    <location>
        <begin position="209"/>
        <end position="233"/>
    </location>
</feature>
<dbReference type="InterPro" id="IPR039537">
    <property type="entry name" value="Retrotran_Ty1/copia-like"/>
</dbReference>
<protein>
    <recommendedName>
        <fullName evidence="2">Retroviral polymerase SH3-like domain-containing protein</fullName>
    </recommendedName>
</protein>
<dbReference type="SUPFAM" id="SSF53098">
    <property type="entry name" value="Ribonuclease H-like"/>
    <property type="match status" value="1"/>
</dbReference>
<dbReference type="Proteomes" id="UP001054821">
    <property type="component" value="Chromosome 1"/>
</dbReference>
<accession>A0AAD4ZLY2</accession>
<evidence type="ECO:0000256" key="1">
    <source>
        <dbReference type="SAM" id="MobiDB-lite"/>
    </source>
</evidence>
<dbReference type="InterPro" id="IPR012337">
    <property type="entry name" value="RNaseH-like_sf"/>
</dbReference>
<dbReference type="PANTHER" id="PTHR42648">
    <property type="entry name" value="TRANSPOSASE, PUTATIVE-RELATED"/>
    <property type="match status" value="1"/>
</dbReference>
<dbReference type="AlphaFoldDB" id="A0AAD4ZLY2"/>
<dbReference type="Pfam" id="PF25597">
    <property type="entry name" value="SH3_retrovirus"/>
    <property type="match status" value="1"/>
</dbReference>
<comment type="caution">
    <text evidence="3">The sequence shown here is derived from an EMBL/GenBank/DDBJ whole genome shotgun (WGS) entry which is preliminary data.</text>
</comment>
<evidence type="ECO:0000259" key="2">
    <source>
        <dbReference type="Pfam" id="PF25597"/>
    </source>
</evidence>
<gene>
    <name evidence="3" type="ORF">L3X38_003395</name>
</gene>
<dbReference type="PANTHER" id="PTHR42648:SF28">
    <property type="entry name" value="TRANSPOSON-ENCODED PROTEIN WITH RIBONUCLEASE H-LIKE AND RETROVIRUS ZINC FINGER-LIKE DOMAINS"/>
    <property type="match status" value="1"/>
</dbReference>
<proteinExistence type="predicted"/>
<evidence type="ECO:0000313" key="3">
    <source>
        <dbReference type="EMBL" id="KAI5350504.1"/>
    </source>
</evidence>
<dbReference type="EMBL" id="JAJFAZ020000001">
    <property type="protein sequence ID" value="KAI5350504.1"/>
    <property type="molecule type" value="Genomic_DNA"/>
</dbReference>
<keyword evidence="4" id="KW-1185">Reference proteome</keyword>
<dbReference type="InterPro" id="IPR057670">
    <property type="entry name" value="SH3_retrovirus"/>
</dbReference>
<name>A0AAD4ZLY2_PRUDU</name>
<feature type="domain" description="Retroviral polymerase SH3-like" evidence="2">
    <location>
        <begin position="88"/>
        <end position="139"/>
    </location>
</feature>
<organism evidence="3 4">
    <name type="scientific">Prunus dulcis</name>
    <name type="common">Almond</name>
    <name type="synonym">Amygdalus dulcis</name>
    <dbReference type="NCBI Taxonomy" id="3755"/>
    <lineage>
        <taxon>Eukaryota</taxon>
        <taxon>Viridiplantae</taxon>
        <taxon>Streptophyta</taxon>
        <taxon>Embryophyta</taxon>
        <taxon>Tracheophyta</taxon>
        <taxon>Spermatophyta</taxon>
        <taxon>Magnoliopsida</taxon>
        <taxon>eudicotyledons</taxon>
        <taxon>Gunneridae</taxon>
        <taxon>Pentapetalae</taxon>
        <taxon>rosids</taxon>
        <taxon>fabids</taxon>
        <taxon>Rosales</taxon>
        <taxon>Rosaceae</taxon>
        <taxon>Amygdaloideae</taxon>
        <taxon>Amygdaleae</taxon>
        <taxon>Prunus</taxon>
    </lineage>
</organism>
<sequence length="233" mass="27055">MYQREINQLKKERGIGEQSALDKFKIYKAEVENQLNLKIKVVRSDRGGEYYGRFDETGRNPGPFAKFLEEEGIIAQYTNPEAKPYNPVEKKLDPKTISGYFVGYPERTKGYRFYCPKHTTRFIETSRAVFIETDQERDEEESFSFEEITLNHDMPQISNEDIVRLPQIDSSNTQLVHNEEINTNGLETAEPMELNDDQALPAKNQVMAQASEVENPEPNMELRRSQRQRKPAL</sequence>
<evidence type="ECO:0000313" key="4">
    <source>
        <dbReference type="Proteomes" id="UP001054821"/>
    </source>
</evidence>
<reference evidence="3 4" key="1">
    <citation type="journal article" date="2022" name="G3 (Bethesda)">
        <title>Whole-genome sequence and methylome profiling of the almond [Prunus dulcis (Mill.) D.A. Webb] cultivar 'Nonpareil'.</title>
        <authorList>
            <person name="D'Amico-Willman K.M."/>
            <person name="Ouma W.Z."/>
            <person name="Meulia T."/>
            <person name="Sideli G.M."/>
            <person name="Gradziel T.M."/>
            <person name="Fresnedo-Ramirez J."/>
        </authorList>
    </citation>
    <scope>NUCLEOTIDE SEQUENCE [LARGE SCALE GENOMIC DNA]</scope>
    <source>
        <strain evidence="3">Clone GOH B32 T37-40</strain>
    </source>
</reference>